<protein>
    <submittedName>
        <fullName evidence="2">Phosphoglycerate mutase-like protein</fullName>
    </submittedName>
</protein>
<organism evidence="2 3">
    <name type="scientific">Trichodelitschia bisporula</name>
    <dbReference type="NCBI Taxonomy" id="703511"/>
    <lineage>
        <taxon>Eukaryota</taxon>
        <taxon>Fungi</taxon>
        <taxon>Dikarya</taxon>
        <taxon>Ascomycota</taxon>
        <taxon>Pezizomycotina</taxon>
        <taxon>Dothideomycetes</taxon>
        <taxon>Dothideomycetes incertae sedis</taxon>
        <taxon>Phaeotrichales</taxon>
        <taxon>Phaeotrichaceae</taxon>
        <taxon>Trichodelitschia</taxon>
    </lineage>
</organism>
<dbReference type="Gene3D" id="3.40.50.1240">
    <property type="entry name" value="Phosphoglycerate mutase-like"/>
    <property type="match status" value="1"/>
</dbReference>
<sequence length="324" mass="35010">MIPRLLTYLRHTAEARPAPPTATIKVTRDDNSTSNTTMVVKTIYICRHGFRLNWTLDPHTITYSANFPTPTGIPADPPLASHGEAQSLELATAVAALDPPVDAIYGSPYYRCLQTIAPAARIIGGRLPPARRGIRVETGFGEWYGQTDGVPQPRPAPVSSLAPLFPGLLDTSYTSTAEAHPHGESIKQLHDRIAAALHAVISAADAEPDGPSAILICTHAASMIAMGRALTGVMPADPCDDDFKCFTASLSRYVRRTVDDGPPSEWRGVGVKGGWDCEANADCSHLVGGEERGWHFSGDESFLRDPDAFNDADNERRETRETKL</sequence>
<dbReference type="EMBL" id="ML996707">
    <property type="protein sequence ID" value="KAF2396278.1"/>
    <property type="molecule type" value="Genomic_DNA"/>
</dbReference>
<dbReference type="PANTHER" id="PTHR16469">
    <property type="entry name" value="UBIQUITIN-ASSOCIATED AND SH3 DOMAIN-CONTAINING BA-RELATED"/>
    <property type="match status" value="1"/>
</dbReference>
<evidence type="ECO:0000256" key="1">
    <source>
        <dbReference type="SAM" id="MobiDB-lite"/>
    </source>
</evidence>
<reference evidence="2" key="1">
    <citation type="journal article" date="2020" name="Stud. Mycol.">
        <title>101 Dothideomycetes genomes: a test case for predicting lifestyles and emergence of pathogens.</title>
        <authorList>
            <person name="Haridas S."/>
            <person name="Albert R."/>
            <person name="Binder M."/>
            <person name="Bloem J."/>
            <person name="Labutti K."/>
            <person name="Salamov A."/>
            <person name="Andreopoulos B."/>
            <person name="Baker S."/>
            <person name="Barry K."/>
            <person name="Bills G."/>
            <person name="Bluhm B."/>
            <person name="Cannon C."/>
            <person name="Castanera R."/>
            <person name="Culley D."/>
            <person name="Daum C."/>
            <person name="Ezra D."/>
            <person name="Gonzalez J."/>
            <person name="Henrissat B."/>
            <person name="Kuo A."/>
            <person name="Liang C."/>
            <person name="Lipzen A."/>
            <person name="Lutzoni F."/>
            <person name="Magnuson J."/>
            <person name="Mondo S."/>
            <person name="Nolan M."/>
            <person name="Ohm R."/>
            <person name="Pangilinan J."/>
            <person name="Park H.-J."/>
            <person name="Ramirez L."/>
            <person name="Alfaro M."/>
            <person name="Sun H."/>
            <person name="Tritt A."/>
            <person name="Yoshinaga Y."/>
            <person name="Zwiers L.-H."/>
            <person name="Turgeon B."/>
            <person name="Goodwin S."/>
            <person name="Spatafora J."/>
            <person name="Crous P."/>
            <person name="Grigoriev I."/>
        </authorList>
    </citation>
    <scope>NUCLEOTIDE SEQUENCE</scope>
    <source>
        <strain evidence="2">CBS 262.69</strain>
    </source>
</reference>
<dbReference type="AlphaFoldDB" id="A0A6G1HJN8"/>
<evidence type="ECO:0000313" key="2">
    <source>
        <dbReference type="EMBL" id="KAF2396278.1"/>
    </source>
</evidence>
<gene>
    <name evidence="2" type="ORF">EJ06DRAFT_232274</name>
</gene>
<dbReference type="Pfam" id="PF00300">
    <property type="entry name" value="His_Phos_1"/>
    <property type="match status" value="1"/>
</dbReference>
<accession>A0A6G1HJN8</accession>
<dbReference type="PANTHER" id="PTHR16469:SF51">
    <property type="entry name" value="TRANSCRIPTION FACTOR TAU 55 KDA SUBUNIT"/>
    <property type="match status" value="1"/>
</dbReference>
<dbReference type="SUPFAM" id="SSF53254">
    <property type="entry name" value="Phosphoglycerate mutase-like"/>
    <property type="match status" value="1"/>
</dbReference>
<feature type="region of interest" description="Disordered" evidence="1">
    <location>
        <begin position="298"/>
        <end position="324"/>
    </location>
</feature>
<dbReference type="CDD" id="cd07067">
    <property type="entry name" value="HP_PGM_like"/>
    <property type="match status" value="1"/>
</dbReference>
<dbReference type="InterPro" id="IPR013078">
    <property type="entry name" value="His_Pase_superF_clade-1"/>
</dbReference>
<name>A0A6G1HJN8_9PEZI</name>
<evidence type="ECO:0000313" key="3">
    <source>
        <dbReference type="Proteomes" id="UP000799640"/>
    </source>
</evidence>
<dbReference type="InterPro" id="IPR051710">
    <property type="entry name" value="Phosphatase_SH3-domain"/>
</dbReference>
<keyword evidence="3" id="KW-1185">Reference proteome</keyword>
<dbReference type="Proteomes" id="UP000799640">
    <property type="component" value="Unassembled WGS sequence"/>
</dbReference>
<dbReference type="InterPro" id="IPR029033">
    <property type="entry name" value="His_PPase_superfam"/>
</dbReference>
<proteinExistence type="predicted"/>
<dbReference type="OrthoDB" id="414418at2759"/>